<sequence length="185" mass="20285">MDPEPVRAATGTRFATGTQLPCVRKLEGMNTPALPAALADIVDDFQALTEPERLQLLLEFSQGLPELPERLRDHPELLEQVVECQTPLFLTIETEPGDGDSPERVRLYFKAPREAPTTRGFAGVLHEGLDGLSAAEILAVPDDMPEQLGLTRAITPLRMRGMTAMLGRIKRKVAALVPRQQPAQS</sequence>
<comment type="caution">
    <text evidence="3">The sequence shown here is derived from an EMBL/GenBank/DDBJ whole genome shotgun (WGS) entry which is preliminary data.</text>
</comment>
<evidence type="ECO:0000256" key="1">
    <source>
        <dbReference type="ARBA" id="ARBA00010282"/>
    </source>
</evidence>
<evidence type="ECO:0000313" key="4">
    <source>
        <dbReference type="Proteomes" id="UP000276055"/>
    </source>
</evidence>
<name>A0A495EAI7_9MICC</name>
<dbReference type="Pfam" id="PF02657">
    <property type="entry name" value="SufE"/>
    <property type="match status" value="1"/>
</dbReference>
<evidence type="ECO:0000313" key="3">
    <source>
        <dbReference type="EMBL" id="RKR13806.1"/>
    </source>
</evidence>
<organism evidence="3 4">
    <name type="scientific">Arthrobacter oryzae</name>
    <dbReference type="NCBI Taxonomy" id="409290"/>
    <lineage>
        <taxon>Bacteria</taxon>
        <taxon>Bacillati</taxon>
        <taxon>Actinomycetota</taxon>
        <taxon>Actinomycetes</taxon>
        <taxon>Micrococcales</taxon>
        <taxon>Micrococcaceae</taxon>
        <taxon>Arthrobacter</taxon>
    </lineage>
</organism>
<reference evidence="3 4" key="1">
    <citation type="submission" date="2018-10" db="EMBL/GenBank/DDBJ databases">
        <title>Genomic Encyclopedia of Type Strains, Phase IV (KMG-IV): sequencing the most valuable type-strain genomes for metagenomic binning, comparative biology and taxonomic classification.</title>
        <authorList>
            <person name="Goeker M."/>
        </authorList>
    </citation>
    <scope>NUCLEOTIDE SEQUENCE [LARGE SCALE GENOMIC DNA]</scope>
    <source>
        <strain evidence="3 4">DSM 25586</strain>
    </source>
</reference>
<dbReference type="Proteomes" id="UP000276055">
    <property type="component" value="Unassembled WGS sequence"/>
</dbReference>
<dbReference type="PANTHER" id="PTHR43597:SF5">
    <property type="entry name" value="SUFE-LIKE PROTEIN 2, CHLOROPLASTIC"/>
    <property type="match status" value="1"/>
</dbReference>
<accession>A0A495EAI7</accession>
<comment type="similarity">
    <text evidence="1">Belongs to the SufE family.</text>
</comment>
<dbReference type="Gene3D" id="3.90.1010.10">
    <property type="match status" value="1"/>
</dbReference>
<dbReference type="EMBL" id="RBIR01000008">
    <property type="protein sequence ID" value="RKR13806.1"/>
    <property type="molecule type" value="Genomic_DNA"/>
</dbReference>
<proteinExistence type="inferred from homology"/>
<dbReference type="SUPFAM" id="SSF82649">
    <property type="entry name" value="SufE/NifU"/>
    <property type="match status" value="1"/>
</dbReference>
<dbReference type="InterPro" id="IPR003808">
    <property type="entry name" value="Fe-S_metab-assoc_dom"/>
</dbReference>
<dbReference type="PANTHER" id="PTHR43597">
    <property type="entry name" value="SULFUR ACCEPTOR PROTEIN CSDE"/>
    <property type="match status" value="1"/>
</dbReference>
<feature type="domain" description="Fe-S metabolism associated" evidence="2">
    <location>
        <begin position="43"/>
        <end position="171"/>
    </location>
</feature>
<gene>
    <name evidence="3" type="ORF">C8D78_3146</name>
</gene>
<protein>
    <submittedName>
        <fullName evidence="3">Cysteine desulfuration protein SufE</fullName>
    </submittedName>
</protein>
<evidence type="ECO:0000259" key="2">
    <source>
        <dbReference type="Pfam" id="PF02657"/>
    </source>
</evidence>
<dbReference type="AlphaFoldDB" id="A0A495EAI7"/>